<protein>
    <submittedName>
        <fullName evidence="2">Golgin subfamily A member 4</fullName>
    </submittedName>
</protein>
<dbReference type="VEuPathDB" id="FungiDB:MMYC01_208665"/>
<dbReference type="OrthoDB" id="5262352at2759"/>
<evidence type="ECO:0000256" key="1">
    <source>
        <dbReference type="SAM" id="Coils"/>
    </source>
</evidence>
<evidence type="ECO:0000313" key="2">
    <source>
        <dbReference type="EMBL" id="KXX75299.1"/>
    </source>
</evidence>
<dbReference type="EMBL" id="LCTW02000280">
    <property type="protein sequence ID" value="KXX75299.1"/>
    <property type="molecule type" value="Genomic_DNA"/>
</dbReference>
<gene>
    <name evidence="2" type="ORF">MMYC01_208665</name>
</gene>
<keyword evidence="3" id="KW-1185">Reference proteome</keyword>
<reference evidence="2 3" key="1">
    <citation type="journal article" date="2016" name="Genome Announc.">
        <title>Genome Sequence of Madurella mycetomatis mm55, Isolated from a Human Mycetoma Case in Sudan.</title>
        <authorList>
            <person name="Smit S."/>
            <person name="Derks M.F."/>
            <person name="Bervoets S."/>
            <person name="Fahal A."/>
            <person name="van Leeuwen W."/>
            <person name="van Belkum A."/>
            <person name="van de Sande W.W."/>
        </authorList>
    </citation>
    <scope>NUCLEOTIDE SEQUENCE [LARGE SCALE GENOMIC DNA]</scope>
    <source>
        <strain evidence="3">mm55</strain>
    </source>
</reference>
<dbReference type="AlphaFoldDB" id="A0A175VVV6"/>
<dbReference type="Proteomes" id="UP000078237">
    <property type="component" value="Unassembled WGS sequence"/>
</dbReference>
<keyword evidence="1" id="KW-0175">Coiled coil</keyword>
<organism evidence="2 3">
    <name type="scientific">Madurella mycetomatis</name>
    <dbReference type="NCBI Taxonomy" id="100816"/>
    <lineage>
        <taxon>Eukaryota</taxon>
        <taxon>Fungi</taxon>
        <taxon>Dikarya</taxon>
        <taxon>Ascomycota</taxon>
        <taxon>Pezizomycotina</taxon>
        <taxon>Sordariomycetes</taxon>
        <taxon>Sordariomycetidae</taxon>
        <taxon>Sordariales</taxon>
        <taxon>Sordariales incertae sedis</taxon>
        <taxon>Madurella</taxon>
    </lineage>
</organism>
<evidence type="ECO:0000313" key="3">
    <source>
        <dbReference type="Proteomes" id="UP000078237"/>
    </source>
</evidence>
<name>A0A175VVV6_9PEZI</name>
<sequence length="297" mass="34046">MSTQSSQLSQQLSTRTNADAFSARLTVGPQKQLEKYRHALNKAYTARFDQEKKYNNLQSQYRGLQLEMEKKVNEHLSKVDEETFRNDLLQLQLDLARTEAAEHHDTVRVVTEKLQQMLQQEVALACAIERLESNVAQKDTEVATFAARVAEKDSIISHFEQTCDLLRADLRKSHEDKRQEIIGLETTISGQFEVILNLSQDLEVQKQVAEEQIEQLVRRNAAFVSEREAAEMEIRKLKAALKEHEVCIDKLRLENQSLEGDLEALIDMSIESEAIQGGYVEENKKLTDQTTMSFEGY</sequence>
<feature type="coiled-coil region" evidence="1">
    <location>
        <begin position="199"/>
        <end position="268"/>
    </location>
</feature>
<proteinExistence type="predicted"/>
<accession>A0A175VVV6</accession>
<comment type="caution">
    <text evidence="2">The sequence shown here is derived from an EMBL/GenBank/DDBJ whole genome shotgun (WGS) entry which is preliminary data.</text>
</comment>